<dbReference type="InterPro" id="IPR052927">
    <property type="entry name" value="DCC_oxidoreductase"/>
</dbReference>
<accession>A0ABP1GAI5</accession>
<dbReference type="InterPro" id="IPR007263">
    <property type="entry name" value="DCC1-like"/>
</dbReference>
<reference evidence="1 2" key="1">
    <citation type="submission" date="2024-06" db="EMBL/GenBank/DDBJ databases">
        <authorList>
            <person name="Kraege A."/>
            <person name="Thomma B."/>
        </authorList>
    </citation>
    <scope>NUCLEOTIDE SEQUENCE [LARGE SCALE GENOMIC DNA]</scope>
</reference>
<dbReference type="EMBL" id="CAXHTA020000017">
    <property type="protein sequence ID" value="CAL5227786.1"/>
    <property type="molecule type" value="Genomic_DNA"/>
</dbReference>
<comment type="caution">
    <text evidence="1">The sequence shown here is derived from an EMBL/GenBank/DDBJ whole genome shotgun (WGS) entry which is preliminary data.</text>
</comment>
<organism evidence="1 2">
    <name type="scientific">Coccomyxa viridis</name>
    <dbReference type="NCBI Taxonomy" id="1274662"/>
    <lineage>
        <taxon>Eukaryota</taxon>
        <taxon>Viridiplantae</taxon>
        <taxon>Chlorophyta</taxon>
        <taxon>core chlorophytes</taxon>
        <taxon>Trebouxiophyceae</taxon>
        <taxon>Trebouxiophyceae incertae sedis</taxon>
        <taxon>Coccomyxaceae</taxon>
        <taxon>Coccomyxa</taxon>
    </lineage>
</organism>
<dbReference type="PANTHER" id="PTHR33639">
    <property type="entry name" value="THIOL-DISULFIDE OXIDOREDUCTASE DCC"/>
    <property type="match status" value="1"/>
</dbReference>
<keyword evidence="2" id="KW-1185">Reference proteome</keyword>
<evidence type="ECO:0000313" key="1">
    <source>
        <dbReference type="EMBL" id="CAL5227786.1"/>
    </source>
</evidence>
<dbReference type="PANTHER" id="PTHR33639:SF1">
    <property type="entry name" value="T23E23.25"/>
    <property type="match status" value="1"/>
</dbReference>
<gene>
    <name evidence="1" type="primary">g10808</name>
    <name evidence="1" type="ORF">VP750_LOCUS9692</name>
</gene>
<sequence>MSAAPRALTLVPRLVLYDGVCNLCNAGIAWVAKRDTGKSIAFCAVQSRSAKPYLLASGTTREAVLKRFIFLQEDKISEASTAALEVAGYLNFPWPLAQAFLVVPRQIRDPVYDYVASNRYRWFGRTQKCQVPSAEVLERCIDAAELQAASRHDGPKGQQ</sequence>
<protein>
    <submittedName>
        <fullName evidence="1">G10808 protein</fullName>
    </submittedName>
</protein>
<name>A0ABP1GAI5_9CHLO</name>
<proteinExistence type="predicted"/>
<dbReference type="Proteomes" id="UP001497392">
    <property type="component" value="Unassembled WGS sequence"/>
</dbReference>
<evidence type="ECO:0000313" key="2">
    <source>
        <dbReference type="Proteomes" id="UP001497392"/>
    </source>
</evidence>
<dbReference type="Pfam" id="PF04134">
    <property type="entry name" value="DCC1-like"/>
    <property type="match status" value="1"/>
</dbReference>